<feature type="compositionally biased region" description="Low complexity" evidence="11">
    <location>
        <begin position="867"/>
        <end position="885"/>
    </location>
</feature>
<proteinExistence type="inferred from homology"/>
<dbReference type="EMBL" id="QNRR01000005">
    <property type="protein sequence ID" value="RBP43844.1"/>
    <property type="molecule type" value="Genomic_DNA"/>
</dbReference>
<comment type="function">
    <text evidence="8 9">This protein is involved in the repair of mismatches in DNA. It is possible that it carries out the mismatch recognition step. This protein has a weak ATPase activity.</text>
</comment>
<dbReference type="Pfam" id="PF01624">
    <property type="entry name" value="MutS_I"/>
    <property type="match status" value="1"/>
</dbReference>
<evidence type="ECO:0000256" key="6">
    <source>
        <dbReference type="ARBA" id="ARBA00023125"/>
    </source>
</evidence>
<feature type="domain" description="DNA mismatch repair proteins mutS family" evidence="12">
    <location>
        <begin position="711"/>
        <end position="727"/>
    </location>
</feature>
<evidence type="ECO:0000256" key="4">
    <source>
        <dbReference type="ARBA" id="ARBA00022763"/>
    </source>
</evidence>
<dbReference type="FunFam" id="3.40.50.300:FF:000870">
    <property type="entry name" value="MutS protein homolog 4"/>
    <property type="match status" value="1"/>
</dbReference>
<dbReference type="SUPFAM" id="SSF48334">
    <property type="entry name" value="DNA repair protein MutS, domain III"/>
    <property type="match status" value="1"/>
</dbReference>
<dbReference type="InterPro" id="IPR027417">
    <property type="entry name" value="P-loop_NTPase"/>
</dbReference>
<keyword evidence="6 9" id="KW-0238">DNA-binding</keyword>
<dbReference type="InterPro" id="IPR036678">
    <property type="entry name" value="MutS_con_dom_sf"/>
</dbReference>
<gene>
    <name evidence="9" type="primary">mutS</name>
    <name evidence="13" type="ORF">DES53_105243</name>
</gene>
<dbReference type="InterPro" id="IPR016151">
    <property type="entry name" value="DNA_mismatch_repair_MutS_N"/>
</dbReference>
<dbReference type="PANTHER" id="PTHR11361:SF34">
    <property type="entry name" value="DNA MISMATCH REPAIR PROTEIN MSH1, MITOCHONDRIAL"/>
    <property type="match status" value="1"/>
</dbReference>
<feature type="region of interest" description="Disordered" evidence="11">
    <location>
        <begin position="826"/>
        <end position="936"/>
    </location>
</feature>
<dbReference type="GO" id="GO:0006298">
    <property type="term" value="P:mismatch repair"/>
    <property type="evidence" value="ECO:0007669"/>
    <property type="project" value="UniProtKB-UniRule"/>
</dbReference>
<dbReference type="Gene3D" id="3.30.420.110">
    <property type="entry name" value="MutS, connector domain"/>
    <property type="match status" value="1"/>
</dbReference>
<organism evidence="13 14">
    <name type="scientific">Roseimicrobium gellanilyticum</name>
    <dbReference type="NCBI Taxonomy" id="748857"/>
    <lineage>
        <taxon>Bacteria</taxon>
        <taxon>Pseudomonadati</taxon>
        <taxon>Verrucomicrobiota</taxon>
        <taxon>Verrucomicrobiia</taxon>
        <taxon>Verrucomicrobiales</taxon>
        <taxon>Verrucomicrobiaceae</taxon>
        <taxon>Roseimicrobium</taxon>
    </lineage>
</organism>
<dbReference type="SUPFAM" id="SSF52540">
    <property type="entry name" value="P-loop containing nucleoside triphosphate hydrolases"/>
    <property type="match status" value="1"/>
</dbReference>
<feature type="compositionally biased region" description="Gly residues" evidence="11">
    <location>
        <begin position="854"/>
        <end position="866"/>
    </location>
</feature>
<feature type="binding site" evidence="9">
    <location>
        <begin position="637"/>
        <end position="644"/>
    </location>
    <ligand>
        <name>ATP</name>
        <dbReference type="ChEBI" id="CHEBI:30616"/>
    </ligand>
</feature>
<dbReference type="SMART" id="SM00534">
    <property type="entry name" value="MUTSac"/>
    <property type="match status" value="1"/>
</dbReference>
<dbReference type="InterPro" id="IPR000432">
    <property type="entry name" value="DNA_mismatch_repair_MutS_C"/>
</dbReference>
<dbReference type="GO" id="GO:0030983">
    <property type="term" value="F:mismatched DNA binding"/>
    <property type="evidence" value="ECO:0007669"/>
    <property type="project" value="InterPro"/>
</dbReference>
<dbReference type="InterPro" id="IPR045076">
    <property type="entry name" value="MutS"/>
</dbReference>
<dbReference type="Pfam" id="PF05190">
    <property type="entry name" value="MutS_IV"/>
    <property type="match status" value="1"/>
</dbReference>
<dbReference type="GO" id="GO:0003684">
    <property type="term" value="F:damaged DNA binding"/>
    <property type="evidence" value="ECO:0007669"/>
    <property type="project" value="UniProtKB-UniRule"/>
</dbReference>
<dbReference type="InterPro" id="IPR007696">
    <property type="entry name" value="DNA_mismatch_repair_MutS_core"/>
</dbReference>
<dbReference type="SUPFAM" id="SSF53150">
    <property type="entry name" value="DNA repair protein MutS, domain II"/>
    <property type="match status" value="1"/>
</dbReference>
<evidence type="ECO:0000256" key="7">
    <source>
        <dbReference type="ARBA" id="ARBA00023204"/>
    </source>
</evidence>
<dbReference type="GO" id="GO:0005829">
    <property type="term" value="C:cytosol"/>
    <property type="evidence" value="ECO:0007669"/>
    <property type="project" value="TreeGrafter"/>
</dbReference>
<dbReference type="Pfam" id="PF00488">
    <property type="entry name" value="MutS_V"/>
    <property type="match status" value="1"/>
</dbReference>
<dbReference type="NCBIfam" id="NF003810">
    <property type="entry name" value="PRK05399.1"/>
    <property type="match status" value="1"/>
</dbReference>
<keyword evidence="5 9" id="KW-0067">ATP-binding</keyword>
<dbReference type="PANTHER" id="PTHR11361">
    <property type="entry name" value="DNA MISMATCH REPAIR PROTEIN MUTS FAMILY MEMBER"/>
    <property type="match status" value="1"/>
</dbReference>
<dbReference type="Gene3D" id="1.10.1420.10">
    <property type="match status" value="2"/>
</dbReference>
<keyword evidence="7 9" id="KW-0234">DNA repair</keyword>
<dbReference type="Proteomes" id="UP000253426">
    <property type="component" value="Unassembled WGS sequence"/>
</dbReference>
<dbReference type="InterPro" id="IPR007861">
    <property type="entry name" value="DNA_mismatch_repair_MutS_clamp"/>
</dbReference>
<feature type="compositionally biased region" description="Acidic residues" evidence="11">
    <location>
        <begin position="886"/>
        <end position="904"/>
    </location>
</feature>
<dbReference type="GO" id="GO:0140664">
    <property type="term" value="F:ATP-dependent DNA damage sensor activity"/>
    <property type="evidence" value="ECO:0007669"/>
    <property type="project" value="InterPro"/>
</dbReference>
<dbReference type="InterPro" id="IPR017261">
    <property type="entry name" value="DNA_mismatch_repair_MutS/MSH"/>
</dbReference>
<evidence type="ECO:0000256" key="1">
    <source>
        <dbReference type="ARBA" id="ARBA00006271"/>
    </source>
</evidence>
<dbReference type="RefSeq" id="WP_245958188.1">
    <property type="nucleotide sequence ID" value="NZ_QNRR01000005.1"/>
</dbReference>
<comment type="similarity">
    <text evidence="1 9 10">Belongs to the DNA mismatch repair MutS family.</text>
</comment>
<keyword evidence="4 9" id="KW-0227">DNA damage</keyword>
<dbReference type="Gene3D" id="3.40.1170.10">
    <property type="entry name" value="DNA repair protein MutS, domain I"/>
    <property type="match status" value="1"/>
</dbReference>
<reference evidence="13 14" key="1">
    <citation type="submission" date="2018-06" db="EMBL/GenBank/DDBJ databases">
        <title>Genomic Encyclopedia of Type Strains, Phase IV (KMG-IV): sequencing the most valuable type-strain genomes for metagenomic binning, comparative biology and taxonomic classification.</title>
        <authorList>
            <person name="Goeker M."/>
        </authorList>
    </citation>
    <scope>NUCLEOTIDE SEQUENCE [LARGE SCALE GENOMIC DNA]</scope>
    <source>
        <strain evidence="13 14">DSM 25532</strain>
    </source>
</reference>
<keyword evidence="3 9" id="KW-0547">Nucleotide-binding</keyword>
<dbReference type="PIRSF" id="PIRSF037677">
    <property type="entry name" value="DNA_mis_repair_Msh6"/>
    <property type="match status" value="1"/>
</dbReference>
<dbReference type="InterPro" id="IPR005748">
    <property type="entry name" value="DNA_mismatch_repair_MutS"/>
</dbReference>
<evidence type="ECO:0000259" key="12">
    <source>
        <dbReference type="PROSITE" id="PS00486"/>
    </source>
</evidence>
<dbReference type="InterPro" id="IPR007860">
    <property type="entry name" value="DNA_mmatch_repair_MutS_con_dom"/>
</dbReference>
<evidence type="ECO:0000256" key="9">
    <source>
        <dbReference type="HAMAP-Rule" id="MF_00096"/>
    </source>
</evidence>
<dbReference type="SUPFAM" id="SSF55271">
    <property type="entry name" value="DNA repair protein MutS, domain I"/>
    <property type="match status" value="1"/>
</dbReference>
<sequence>MSEAVATTPMMKQYLAIRRDLPGDVILLFRLGDFYEMFFEDAKVAAGILNVSLTKRNGIPMCGVPHHAAQSYIARLIRAGKRVAIGEQVGEPVPGKLVARELSEVISAGTVTDGRFLDANKSHYLAAIFRDGKKHGLAYVDHSTGEFELAEFDSLDGLNDELTRIAPSELLYADDQRELMESLGMPKSAQICESYLFLQDQALHALTQHFKVQSLDGYGCGHLTAALGAAGAIMQYLQFQLRKDVSHIKRLRVASLFDGVWIDAASQSHLELVNSRSGAEHTLLHALNRTATPMGARKLRRWVLHPLRDLAQLVSRQEVVSVLLQDPMLLGQLRDMLKDIRDLERTAGRLSQGSGNARDLLVLAQALSAVPALKLLMAECGCGRNGADGMDNLPDIDAGMEPVSAPSVPLLRALHAQLHDLTAMAAEIEQAIVEEPPAPIKEGGIFRDGYLPFLDEFRSASTQGRDWIAKLQNDEIDRTGIKSLKIKYNAVFGYFIEITKSNLDSVPKDYTRKQTTANGERFITDELKRMEDKILGADEKGKALEYEEFVKLRSRAMERLAEIQETAEALATLDALCSLAETARLFNYTRPLLDESRTLVIRDGRHPVLDQNLAGDRFVPNDTYLEEVENRVLIITGPNMAGKSTYIRQVALLTLMAQIGSYVPAATMELGLVDRIFTRIGASDDLSRGQSTFMVEMNETSMILNNATDRSLVILDEIGRGTSTFDGLSIAWSVAEHLHNDLGSRTLFATHYHELTALTATCRAVKNYNVAVKEWNQQIIFLRKIIAGSAEKSYGIQVARLAGLPESVLQRARQILERLEAGHPPNEVAVKPLPILEEIETPAPKKPTRRKGKAGGGANASAGGAGANANADAANAGAVAGASVAEESELEEGDGDDASDEGEGADGNGTSTSRVKKKLRIEKTSVASEAQMSLFG</sequence>
<dbReference type="InterPro" id="IPR036187">
    <property type="entry name" value="DNA_mismatch_repair_MutS_sf"/>
</dbReference>
<name>A0A366HLU1_9BACT</name>
<dbReference type="Pfam" id="PF05188">
    <property type="entry name" value="MutS_II"/>
    <property type="match status" value="1"/>
</dbReference>
<evidence type="ECO:0000256" key="3">
    <source>
        <dbReference type="ARBA" id="ARBA00022741"/>
    </source>
</evidence>
<keyword evidence="14" id="KW-1185">Reference proteome</keyword>
<evidence type="ECO:0000256" key="10">
    <source>
        <dbReference type="RuleBase" id="RU003756"/>
    </source>
</evidence>
<dbReference type="Pfam" id="PF05192">
    <property type="entry name" value="MutS_III"/>
    <property type="match status" value="1"/>
</dbReference>
<evidence type="ECO:0000256" key="2">
    <source>
        <dbReference type="ARBA" id="ARBA00021982"/>
    </source>
</evidence>
<evidence type="ECO:0000313" key="13">
    <source>
        <dbReference type="EMBL" id="RBP43844.1"/>
    </source>
</evidence>
<protein>
    <recommendedName>
        <fullName evidence="2 9">DNA mismatch repair protein MutS</fullName>
    </recommendedName>
</protein>
<evidence type="ECO:0000256" key="8">
    <source>
        <dbReference type="ARBA" id="ARBA00024647"/>
    </source>
</evidence>
<evidence type="ECO:0000256" key="5">
    <source>
        <dbReference type="ARBA" id="ARBA00022840"/>
    </source>
</evidence>
<feature type="compositionally biased region" description="Polar residues" evidence="11">
    <location>
        <begin position="925"/>
        <end position="936"/>
    </location>
</feature>
<dbReference type="PROSITE" id="PS00486">
    <property type="entry name" value="DNA_MISMATCH_REPAIR_2"/>
    <property type="match status" value="1"/>
</dbReference>
<dbReference type="InterPro" id="IPR007695">
    <property type="entry name" value="DNA_mismatch_repair_MutS-lik_N"/>
</dbReference>
<accession>A0A366HLU1</accession>
<dbReference type="HAMAP" id="MF_00096">
    <property type="entry name" value="MutS"/>
    <property type="match status" value="1"/>
</dbReference>
<dbReference type="SMART" id="SM00533">
    <property type="entry name" value="MUTSd"/>
    <property type="match status" value="1"/>
</dbReference>
<dbReference type="CDD" id="cd03284">
    <property type="entry name" value="ABC_MutS1"/>
    <property type="match status" value="1"/>
</dbReference>
<evidence type="ECO:0000313" key="14">
    <source>
        <dbReference type="Proteomes" id="UP000253426"/>
    </source>
</evidence>
<comment type="caution">
    <text evidence="13">The sequence shown here is derived from an EMBL/GenBank/DDBJ whole genome shotgun (WGS) entry which is preliminary data.</text>
</comment>
<dbReference type="Gene3D" id="3.40.50.300">
    <property type="entry name" value="P-loop containing nucleotide triphosphate hydrolases"/>
    <property type="match status" value="1"/>
</dbReference>
<evidence type="ECO:0000256" key="11">
    <source>
        <dbReference type="SAM" id="MobiDB-lite"/>
    </source>
</evidence>
<dbReference type="AlphaFoldDB" id="A0A366HLU1"/>
<dbReference type="GO" id="GO:0005524">
    <property type="term" value="F:ATP binding"/>
    <property type="evidence" value="ECO:0007669"/>
    <property type="project" value="UniProtKB-UniRule"/>
</dbReference>